<dbReference type="Pfam" id="PF04547">
    <property type="entry name" value="Anoctamin"/>
    <property type="match status" value="1"/>
</dbReference>
<evidence type="ECO:0000256" key="4">
    <source>
        <dbReference type="ARBA" id="ARBA00022989"/>
    </source>
</evidence>
<comment type="caution">
    <text evidence="6">Lacks conserved residue(s) required for the propagation of feature annotation.</text>
</comment>
<feature type="transmembrane region" description="Helical" evidence="6">
    <location>
        <begin position="537"/>
        <end position="560"/>
    </location>
</feature>
<evidence type="ECO:0000256" key="2">
    <source>
        <dbReference type="ARBA" id="ARBA00009671"/>
    </source>
</evidence>
<evidence type="ECO:0000256" key="3">
    <source>
        <dbReference type="ARBA" id="ARBA00022692"/>
    </source>
</evidence>
<dbReference type="OrthoDB" id="296386at2759"/>
<evidence type="ECO:0000256" key="5">
    <source>
        <dbReference type="ARBA" id="ARBA00023136"/>
    </source>
</evidence>
<protein>
    <recommendedName>
        <fullName evidence="6">Anoctamin</fullName>
    </recommendedName>
</protein>
<name>A0A8J4UUG6_CLAMG</name>
<dbReference type="EMBL" id="QNUK01000064">
    <property type="protein sequence ID" value="KAF5904040.1"/>
    <property type="molecule type" value="Genomic_DNA"/>
</dbReference>
<reference evidence="8" key="1">
    <citation type="submission" date="2020-07" db="EMBL/GenBank/DDBJ databases">
        <title>Clarias magur genome sequencing, assembly and annotation.</title>
        <authorList>
            <person name="Kushwaha B."/>
            <person name="Kumar R."/>
            <person name="Das P."/>
            <person name="Joshi C.G."/>
            <person name="Kumar D."/>
            <person name="Nagpure N.S."/>
            <person name="Pandey M."/>
            <person name="Agarwal S."/>
            <person name="Srivastava S."/>
            <person name="Singh M."/>
            <person name="Sahoo L."/>
            <person name="Jayasankar P."/>
            <person name="Meher P.K."/>
            <person name="Koringa P.G."/>
            <person name="Iquebal M.A."/>
            <person name="Das S.P."/>
            <person name="Bit A."/>
            <person name="Patnaik S."/>
            <person name="Patel N."/>
            <person name="Shah T.M."/>
            <person name="Hinsu A."/>
            <person name="Jena J.K."/>
        </authorList>
    </citation>
    <scope>NUCLEOTIDE SEQUENCE</scope>
    <source>
        <strain evidence="8">CIFAMagur01</strain>
        <tissue evidence="8">Testis</tissue>
    </source>
</reference>
<comment type="similarity">
    <text evidence="2 6">Belongs to the anoctamin family.</text>
</comment>
<dbReference type="Proteomes" id="UP000727407">
    <property type="component" value="Unassembled WGS sequence"/>
</dbReference>
<dbReference type="PANTHER" id="PTHR12308">
    <property type="entry name" value="ANOCTAMIN"/>
    <property type="match status" value="1"/>
</dbReference>
<keyword evidence="3 6" id="KW-0812">Transmembrane</keyword>
<dbReference type="InterPro" id="IPR049452">
    <property type="entry name" value="Anoctamin_TM"/>
</dbReference>
<evidence type="ECO:0000313" key="8">
    <source>
        <dbReference type="EMBL" id="KAF5904040.1"/>
    </source>
</evidence>
<dbReference type="AlphaFoldDB" id="A0A8J4UUG6"/>
<evidence type="ECO:0000313" key="9">
    <source>
        <dbReference type="Proteomes" id="UP000727407"/>
    </source>
</evidence>
<keyword evidence="4 6" id="KW-1133">Transmembrane helix</keyword>
<dbReference type="GO" id="GO:0005886">
    <property type="term" value="C:plasma membrane"/>
    <property type="evidence" value="ECO:0007669"/>
    <property type="project" value="TreeGrafter"/>
</dbReference>
<feature type="transmembrane region" description="Helical" evidence="6">
    <location>
        <begin position="356"/>
        <end position="379"/>
    </location>
</feature>
<evidence type="ECO:0000256" key="6">
    <source>
        <dbReference type="RuleBase" id="RU280814"/>
    </source>
</evidence>
<feature type="transmembrane region" description="Helical" evidence="6">
    <location>
        <begin position="588"/>
        <end position="611"/>
    </location>
</feature>
<gene>
    <name evidence="8" type="primary">ano10b</name>
    <name evidence="8" type="ORF">DAT39_006248</name>
</gene>
<evidence type="ECO:0000259" key="7">
    <source>
        <dbReference type="Pfam" id="PF04547"/>
    </source>
</evidence>
<feature type="transmembrane region" description="Helical" evidence="6">
    <location>
        <begin position="631"/>
        <end position="652"/>
    </location>
</feature>
<sequence>MSSPKQQQDTVSSVAAAVSPESWSKVSCPCCVTSEIEPLVLIQLAETVDSSTKQWIMAMISAPQKAGGAHLMVHPGEDASWGRIAVAAPRCTLLKATEELGLCKADKEGNMIVFSFHDRNNFNNIDDMQTFLTLAERQYIVQRELESMRVVKEQRIPGIPGDKGIIKDRQNILQKLQKAGVIQDVFPLCDEKTLNALGKEWYLQKSLWGQPLDAIHAYFGGSIAYYFSFLDFYTWALVPPAILAVLITFFLPGAPPLNESKADNSTSGSGSSATDDDDHLSVSSHMVQAVFSMIWSTVFIELWKRRSAVLSYRWGTLKLTEHFQDPRPGFQGELGVNPVTGRKEPLFPDWQRQMRIGLVSVPVVGLFLGFVVLGMLGFYLCESTMASVHKAYGSIITATLSYLPSVLHILYTNMLGNAYRTVALKLTEWENHREESSFQNHHTAKVLVFTFFNNFAVLFHIAIFKQDLHLLRKRLSSLLILSQLVNQFTEVVVPYIVDRFYSSSQNELKEDDPAADHMQAEGSLPPFPGLFLEYIELLVQFGYLSLFSCVYPLTAVLLLINNITEIRGDAYKICRLFRKPFSPPEASIGVWQVAFETLAFFSVISNCWLLFLAPRIRAFTLDAGLNLRTVLIFFILVEHVLIVAKLILAFIIPDEPDWVQIKKQQIEYRTMKALKEQ</sequence>
<dbReference type="PANTHER" id="PTHR12308:SF36">
    <property type="entry name" value="ANOCTAMIN"/>
    <property type="match status" value="1"/>
</dbReference>
<evidence type="ECO:0000256" key="1">
    <source>
        <dbReference type="ARBA" id="ARBA00004141"/>
    </source>
</evidence>
<feature type="domain" description="Anoctamin transmembrane" evidence="7">
    <location>
        <begin position="215"/>
        <end position="665"/>
    </location>
</feature>
<feature type="non-terminal residue" evidence="8">
    <location>
        <position position="1"/>
    </location>
</feature>
<dbReference type="GO" id="GO:0005254">
    <property type="term" value="F:chloride channel activity"/>
    <property type="evidence" value="ECO:0007669"/>
    <property type="project" value="TreeGrafter"/>
</dbReference>
<proteinExistence type="inferred from homology"/>
<organism evidence="8 9">
    <name type="scientific">Clarias magur</name>
    <name type="common">Asian catfish</name>
    <name type="synonym">Macropteronotus magur</name>
    <dbReference type="NCBI Taxonomy" id="1594786"/>
    <lineage>
        <taxon>Eukaryota</taxon>
        <taxon>Metazoa</taxon>
        <taxon>Chordata</taxon>
        <taxon>Craniata</taxon>
        <taxon>Vertebrata</taxon>
        <taxon>Euteleostomi</taxon>
        <taxon>Actinopterygii</taxon>
        <taxon>Neopterygii</taxon>
        <taxon>Teleostei</taxon>
        <taxon>Ostariophysi</taxon>
        <taxon>Siluriformes</taxon>
        <taxon>Clariidae</taxon>
        <taxon>Clarias</taxon>
    </lineage>
</organism>
<feature type="transmembrane region" description="Helical" evidence="6">
    <location>
        <begin position="232"/>
        <end position="251"/>
    </location>
</feature>
<keyword evidence="9" id="KW-1185">Reference proteome</keyword>
<feature type="transmembrane region" description="Helical" evidence="6">
    <location>
        <begin position="285"/>
        <end position="303"/>
    </location>
</feature>
<dbReference type="InterPro" id="IPR007632">
    <property type="entry name" value="Anoctamin"/>
</dbReference>
<keyword evidence="5 6" id="KW-0472">Membrane</keyword>
<accession>A0A8J4UUG6</accession>
<comment type="caution">
    <text evidence="8">The sequence shown here is derived from an EMBL/GenBank/DDBJ whole genome shotgun (WGS) entry which is preliminary data.</text>
</comment>
<feature type="transmembrane region" description="Helical" evidence="6">
    <location>
        <begin position="391"/>
        <end position="411"/>
    </location>
</feature>
<comment type="subcellular location">
    <subcellularLocation>
        <location evidence="1 6">Membrane</location>
        <topology evidence="1 6">Multi-pass membrane protein</topology>
    </subcellularLocation>
</comment>